<feature type="non-terminal residue" evidence="1">
    <location>
        <position position="1"/>
    </location>
</feature>
<protein>
    <submittedName>
        <fullName evidence="1">Uncharacterized protein</fullName>
    </submittedName>
</protein>
<dbReference type="EMBL" id="UINC01159502">
    <property type="protein sequence ID" value="SVD57616.1"/>
    <property type="molecule type" value="Genomic_DNA"/>
</dbReference>
<sequence length="27" mass="3231">ELESVYLLYLCIMPPLKLDNLWAIKDH</sequence>
<organism evidence="1">
    <name type="scientific">marine metagenome</name>
    <dbReference type="NCBI Taxonomy" id="408172"/>
    <lineage>
        <taxon>unclassified sequences</taxon>
        <taxon>metagenomes</taxon>
        <taxon>ecological metagenomes</taxon>
    </lineage>
</organism>
<reference evidence="1" key="1">
    <citation type="submission" date="2018-05" db="EMBL/GenBank/DDBJ databases">
        <authorList>
            <person name="Lanie J.A."/>
            <person name="Ng W.-L."/>
            <person name="Kazmierczak K.M."/>
            <person name="Andrzejewski T.M."/>
            <person name="Davidsen T.M."/>
            <person name="Wayne K.J."/>
            <person name="Tettelin H."/>
            <person name="Glass J.I."/>
            <person name="Rusch D."/>
            <person name="Podicherti R."/>
            <person name="Tsui H.-C.T."/>
            <person name="Winkler M.E."/>
        </authorList>
    </citation>
    <scope>NUCLEOTIDE SEQUENCE</scope>
</reference>
<name>A0A382WFC3_9ZZZZ</name>
<accession>A0A382WFC3</accession>
<dbReference type="AlphaFoldDB" id="A0A382WFC3"/>
<proteinExistence type="predicted"/>
<gene>
    <name evidence="1" type="ORF">METZ01_LOCUS410470</name>
</gene>
<evidence type="ECO:0000313" key="1">
    <source>
        <dbReference type="EMBL" id="SVD57616.1"/>
    </source>
</evidence>